<dbReference type="InterPro" id="IPR027417">
    <property type="entry name" value="P-loop_NTPase"/>
</dbReference>
<accession>A0A7W7GBE4</accession>
<proteinExistence type="predicted"/>
<reference evidence="2 3" key="1">
    <citation type="submission" date="2020-08" db="EMBL/GenBank/DDBJ databases">
        <title>Sequencing the genomes of 1000 actinobacteria strains.</title>
        <authorList>
            <person name="Klenk H.-P."/>
        </authorList>
    </citation>
    <scope>NUCLEOTIDE SEQUENCE [LARGE SCALE GENOMIC DNA]</scope>
    <source>
        <strain evidence="2 3">DSM 45784</strain>
    </source>
</reference>
<dbReference type="Proteomes" id="UP000542210">
    <property type="component" value="Unassembled WGS sequence"/>
</dbReference>
<dbReference type="AlphaFoldDB" id="A0A7W7GBE4"/>
<dbReference type="Pfam" id="PF19993">
    <property type="entry name" value="DO-GTPase2"/>
    <property type="match status" value="1"/>
</dbReference>
<gene>
    <name evidence="2" type="ORF">BJ982_004931</name>
</gene>
<evidence type="ECO:0000259" key="1">
    <source>
        <dbReference type="Pfam" id="PF19993"/>
    </source>
</evidence>
<feature type="domain" description="Double-GTPase 2" evidence="1">
    <location>
        <begin position="6"/>
        <end position="130"/>
    </location>
</feature>
<organism evidence="2 3">
    <name type="scientific">Sphaerisporangium siamense</name>
    <dbReference type="NCBI Taxonomy" id="795645"/>
    <lineage>
        <taxon>Bacteria</taxon>
        <taxon>Bacillati</taxon>
        <taxon>Actinomycetota</taxon>
        <taxon>Actinomycetes</taxon>
        <taxon>Streptosporangiales</taxon>
        <taxon>Streptosporangiaceae</taxon>
        <taxon>Sphaerisporangium</taxon>
    </lineage>
</organism>
<evidence type="ECO:0000313" key="3">
    <source>
        <dbReference type="Proteomes" id="UP000542210"/>
    </source>
</evidence>
<comment type="caution">
    <text evidence="2">The sequence shown here is derived from an EMBL/GenBank/DDBJ whole genome shotgun (WGS) entry which is preliminary data.</text>
</comment>
<name>A0A7W7GBE4_9ACTN</name>
<dbReference type="SUPFAM" id="SSF52540">
    <property type="entry name" value="P-loop containing nucleoside triphosphate hydrolases"/>
    <property type="match status" value="1"/>
</dbReference>
<keyword evidence="3" id="KW-1185">Reference proteome</keyword>
<dbReference type="EMBL" id="JACHND010000001">
    <property type="protein sequence ID" value="MBB4703387.1"/>
    <property type="molecule type" value="Genomic_DNA"/>
</dbReference>
<sequence>MTPTRIVVIGHPGAGKTAFLAGAYAALRRITPLGLRAGYRDHLRLRRAERRLARGRAPAPTVRGHAYRFRLRPADGRATRMSWHDHPGGALTGTGAAGTAPALLADVLAARAVIALVDAADLTRGAAYAESRVRPLAVLVRRRLLAPAAGPFALLVALTGAAAPGEVPAPFHALWSLAARTGTPAVAVRLGEGDVNRPQDCLLWCLAAAAPLPAQVAPALTGLAWDREHRTTEDEPWTGFGPSS</sequence>
<protein>
    <recommendedName>
        <fullName evidence="1">Double-GTPase 2 domain-containing protein</fullName>
    </recommendedName>
</protein>
<dbReference type="RefSeq" id="WP_184883783.1">
    <property type="nucleotide sequence ID" value="NZ_BOOV01000029.1"/>
</dbReference>
<evidence type="ECO:0000313" key="2">
    <source>
        <dbReference type="EMBL" id="MBB4703387.1"/>
    </source>
</evidence>
<dbReference type="InterPro" id="IPR045528">
    <property type="entry name" value="DO-GTPase2"/>
</dbReference>